<sequence length="146" mass="16582">MKHLKTDLRNKMSDGYLNDACISYVEREFLQQVSVEDAPLFGPQRRRHPPTADAPPAGGHHSTTATPPLIKQPLPQQPFNESQHRVVQQPRSAYADILREHAAQLDRIEDMMCWLVEQQAMASGIPVPVFIRPRHNPDPQDPPDHD</sequence>
<dbReference type="Proteomes" id="UP000326396">
    <property type="component" value="Linkage Group LG10"/>
</dbReference>
<organism evidence="2 3">
    <name type="scientific">Mikania micrantha</name>
    <name type="common">bitter vine</name>
    <dbReference type="NCBI Taxonomy" id="192012"/>
    <lineage>
        <taxon>Eukaryota</taxon>
        <taxon>Viridiplantae</taxon>
        <taxon>Streptophyta</taxon>
        <taxon>Embryophyta</taxon>
        <taxon>Tracheophyta</taxon>
        <taxon>Spermatophyta</taxon>
        <taxon>Magnoliopsida</taxon>
        <taxon>eudicotyledons</taxon>
        <taxon>Gunneridae</taxon>
        <taxon>Pentapetalae</taxon>
        <taxon>asterids</taxon>
        <taxon>campanulids</taxon>
        <taxon>Asterales</taxon>
        <taxon>Asteraceae</taxon>
        <taxon>Asteroideae</taxon>
        <taxon>Heliantheae alliance</taxon>
        <taxon>Eupatorieae</taxon>
        <taxon>Mikania</taxon>
    </lineage>
</organism>
<dbReference type="OrthoDB" id="1705400at2759"/>
<proteinExistence type="predicted"/>
<keyword evidence="3" id="KW-1185">Reference proteome</keyword>
<name>A0A5N6PVY7_9ASTR</name>
<feature type="compositionally biased region" description="Polar residues" evidence="1">
    <location>
        <begin position="79"/>
        <end position="89"/>
    </location>
</feature>
<reference evidence="2 3" key="1">
    <citation type="submission" date="2019-05" db="EMBL/GenBank/DDBJ databases">
        <title>Mikania micrantha, genome provides insights into the molecular mechanism of rapid growth.</title>
        <authorList>
            <person name="Liu B."/>
        </authorList>
    </citation>
    <scope>NUCLEOTIDE SEQUENCE [LARGE SCALE GENOMIC DNA]</scope>
    <source>
        <strain evidence="2">NLD-2019</strain>
        <tissue evidence="2">Leaf</tissue>
    </source>
</reference>
<gene>
    <name evidence="2" type="ORF">E3N88_03978</name>
</gene>
<comment type="caution">
    <text evidence="2">The sequence shown here is derived from an EMBL/GenBank/DDBJ whole genome shotgun (WGS) entry which is preliminary data.</text>
</comment>
<evidence type="ECO:0000313" key="2">
    <source>
        <dbReference type="EMBL" id="KAD7116710.1"/>
    </source>
</evidence>
<feature type="compositionally biased region" description="Low complexity" evidence="1">
    <location>
        <begin position="67"/>
        <end position="78"/>
    </location>
</feature>
<accession>A0A5N6PVY7</accession>
<evidence type="ECO:0000313" key="3">
    <source>
        <dbReference type="Proteomes" id="UP000326396"/>
    </source>
</evidence>
<protein>
    <submittedName>
        <fullName evidence="2">Uncharacterized protein</fullName>
    </submittedName>
</protein>
<feature type="region of interest" description="Disordered" evidence="1">
    <location>
        <begin position="41"/>
        <end position="89"/>
    </location>
</feature>
<dbReference type="EMBL" id="SZYD01000002">
    <property type="protein sequence ID" value="KAD7116710.1"/>
    <property type="molecule type" value="Genomic_DNA"/>
</dbReference>
<evidence type="ECO:0000256" key="1">
    <source>
        <dbReference type="SAM" id="MobiDB-lite"/>
    </source>
</evidence>
<dbReference type="AlphaFoldDB" id="A0A5N6PVY7"/>